<accession>A0A2S0WG71</accession>
<evidence type="ECO:0000313" key="3">
    <source>
        <dbReference type="Proteomes" id="UP000244754"/>
    </source>
</evidence>
<dbReference type="Proteomes" id="UP000244754">
    <property type="component" value="Chromosome"/>
</dbReference>
<sequence>MGTNPLNITVHNNTYTESKRIGHYISAKFTEEFGFTAGTGELVVEANHPLAPRLMQADRDVVPVTAEYNGWLWTGRVHSYVAAGKPGRETLTVSLISDEFQLANLLAFSSPRIGLSVQKKRDYQTGPLMQVVYHYLAENLARTDLPAYVFLPPPKNKDKSPKVDASARMTYLPDLLRDVLDEHDYGLVARMWWPGQPFPDGKFVPLNIEQQTRLEVSRLDPDAEITEQTLEVGENSARIRRAEADNAMNPDQPGMFTPTSPGLLIQVTTVRDRQHVRFSTSSGEVESVTLSGKAAGPVRAVVGGKSDEWVGELVGAGIDIAVQGITTAVSGGVGAAAGAALGAAAGPVGMATGAIVGAIAGGVLRAQTEDTIFAFTDRVDVKRRAAEGPFHLRESFTSSSAGVFTYDTAALAERALLDAQGGQTIEMTLVDGRSKILGDDAVARNGKPIHGYRVGDRVQIHEHLSGVTLSDIVTAVEISDAVGARARVTPRVGKKKNTSNPYLKMVEGINRVGATIRDLGLST</sequence>
<keyword evidence="3" id="KW-1185">Reference proteome</keyword>
<dbReference type="EMBL" id="CP026948">
    <property type="protein sequence ID" value="AWB84771.1"/>
    <property type="molecule type" value="Genomic_DNA"/>
</dbReference>
<dbReference type="AlphaFoldDB" id="A0A2S0WG71"/>
<evidence type="ECO:0000313" key="2">
    <source>
        <dbReference type="EMBL" id="AWB84771.1"/>
    </source>
</evidence>
<reference evidence="3" key="1">
    <citation type="submission" date="2018-01" db="EMBL/GenBank/DDBJ databases">
        <authorList>
            <person name="Li J."/>
        </authorList>
    </citation>
    <scope>NUCLEOTIDE SEQUENCE [LARGE SCALE GENOMIC DNA]</scope>
    <source>
        <strain evidence="3">2184</strain>
    </source>
</reference>
<proteinExistence type="predicted"/>
<protein>
    <recommendedName>
        <fullName evidence="1">Gp28/Gp37-like domain-containing protein</fullName>
    </recommendedName>
</protein>
<dbReference type="KEGG" id="clia:C3E79_10050"/>
<dbReference type="OrthoDB" id="4495642at2"/>
<dbReference type="InterPro" id="IPR029432">
    <property type="entry name" value="Gp28/Gp37-like_dom"/>
</dbReference>
<dbReference type="Pfam" id="PF14594">
    <property type="entry name" value="Sipho_Gp37"/>
    <property type="match status" value="1"/>
</dbReference>
<dbReference type="RefSeq" id="WP_108404779.1">
    <property type="nucleotide sequence ID" value="NZ_CP026948.1"/>
</dbReference>
<evidence type="ECO:0000259" key="1">
    <source>
        <dbReference type="Pfam" id="PF14594"/>
    </source>
</evidence>
<name>A0A2S0WG71_9CORY</name>
<feature type="domain" description="Gp28/Gp37-like" evidence="1">
    <location>
        <begin position="8"/>
        <end position="494"/>
    </location>
</feature>
<organism evidence="2 3">
    <name type="scientific">Corynebacterium liangguodongii</name>
    <dbReference type="NCBI Taxonomy" id="2079535"/>
    <lineage>
        <taxon>Bacteria</taxon>
        <taxon>Bacillati</taxon>
        <taxon>Actinomycetota</taxon>
        <taxon>Actinomycetes</taxon>
        <taxon>Mycobacteriales</taxon>
        <taxon>Corynebacteriaceae</taxon>
        <taxon>Corynebacterium</taxon>
    </lineage>
</organism>
<gene>
    <name evidence="2" type="ORF">C3E79_10050</name>
</gene>